<keyword evidence="3 5" id="KW-0378">Hydrolase</keyword>
<feature type="domain" description="Peptidase S8/S53" evidence="6">
    <location>
        <begin position="98"/>
        <end position="344"/>
    </location>
</feature>
<comment type="similarity">
    <text evidence="1 5">Belongs to the peptidase S8 family.</text>
</comment>
<dbReference type="InterPro" id="IPR051048">
    <property type="entry name" value="Peptidase_S8/S53_subtilisin"/>
</dbReference>
<dbReference type="InterPro" id="IPR023827">
    <property type="entry name" value="Peptidase_S8_Asp-AS"/>
</dbReference>
<evidence type="ECO:0000256" key="5">
    <source>
        <dbReference type="PROSITE-ProRule" id="PRU01240"/>
    </source>
</evidence>
<dbReference type="GO" id="GO:0004252">
    <property type="term" value="F:serine-type endopeptidase activity"/>
    <property type="evidence" value="ECO:0007669"/>
    <property type="project" value="UniProtKB-UniRule"/>
</dbReference>
<dbReference type="Proteomes" id="UP000282076">
    <property type="component" value="Unassembled WGS sequence"/>
</dbReference>
<dbReference type="PRINTS" id="PR00723">
    <property type="entry name" value="SUBTILISIN"/>
</dbReference>
<dbReference type="InterPro" id="IPR000209">
    <property type="entry name" value="Peptidase_S8/S53_dom"/>
</dbReference>
<proteinExistence type="inferred from homology"/>
<evidence type="ECO:0000256" key="4">
    <source>
        <dbReference type="ARBA" id="ARBA00022825"/>
    </source>
</evidence>
<sequence length="710" mass="77280">MLRKYSSVNRRYRSARLAFLLLMVCAMVSEVMIPYRLNNPSRTSSYSFSSESGEVKIAEYAHVLATDNAMPALASGVSPFLKSIGIPEAWAALNEDVNATIAIVDTGVDYNHPDLKPYLLDGKNLINDRKSAQDDNGHGTAVAGVIAAIAKAGDNSSGQGRWKGRLLPIKALDQYGSGNEDKLTQGIRYAVDQKADIIVLSLGLRRDAAGLKEAVAYAESKGVLLIAASGNDAAVFGKKAAVQYPASYPSVLAVSGSDGGKPIEQSTSGPENDVSAAWLVQTSAIGGGGIEMEGTSMGAPQVAGIAAMVLAMHPDWKPVRVRETLRRSALRNGAADWNESVGYGFISAIGALQTDSSTLDWREPNDSRTDAKRFPLGKEVTGTWDSASDADWFVLDMPYDGLFSLTGDESRLLLYGKEGQVQPRAATNLQGGIYKQWQVKKGSYWLQVLKPTSGKVSPDGYRLVSRFAMNADDTEPNDSAASAFTLPARSQKWTGTFHQRGDMDWFTITLPKPGLFKITVTTDTTRIDPGIWIQPVGGTGILVDDHGDGESEQWTANEAKAGKYFIRISNAVSTNPEAVIGTYAVSLEYIALKEDLYEPNDGPLTSTPLTPDKYFNGLIYTNNDQDWFRFTLTKKQVVKISVDHIPDQMVLSVELRNKKLQTLKKWTNGEAQKSIAGQMVLLPGSYYVKVTANRYNRTQYYGLKLQLSND</sequence>
<evidence type="ECO:0000313" key="7">
    <source>
        <dbReference type="EMBL" id="RKP47290.1"/>
    </source>
</evidence>
<dbReference type="Gene3D" id="3.40.50.200">
    <property type="entry name" value="Peptidase S8/S53 domain"/>
    <property type="match status" value="1"/>
</dbReference>
<dbReference type="RefSeq" id="WP_120979487.1">
    <property type="nucleotide sequence ID" value="NZ_RBZM01000011.1"/>
</dbReference>
<dbReference type="PANTHER" id="PTHR43399">
    <property type="entry name" value="SUBTILISIN-RELATED"/>
    <property type="match status" value="1"/>
</dbReference>
<feature type="active site" description="Charge relay system" evidence="5">
    <location>
        <position position="105"/>
    </location>
</feature>
<evidence type="ECO:0000259" key="6">
    <source>
        <dbReference type="Pfam" id="PF00082"/>
    </source>
</evidence>
<dbReference type="PROSITE" id="PS00137">
    <property type="entry name" value="SUBTILASE_HIS"/>
    <property type="match status" value="1"/>
</dbReference>
<dbReference type="PROSITE" id="PS51892">
    <property type="entry name" value="SUBTILASE"/>
    <property type="match status" value="1"/>
</dbReference>
<accession>A0A494X9W6</accession>
<keyword evidence="2 5" id="KW-0645">Protease</keyword>
<reference evidence="7 8" key="1">
    <citation type="submission" date="2018-10" db="EMBL/GenBank/DDBJ databases">
        <title>Cohnella sp. M2MS4P-1, whole genome shotgun sequence.</title>
        <authorList>
            <person name="Tuo L."/>
        </authorList>
    </citation>
    <scope>NUCLEOTIDE SEQUENCE [LARGE SCALE GENOMIC DNA]</scope>
    <source>
        <strain evidence="7 8">M2MS4P-1</strain>
    </source>
</reference>
<dbReference type="GO" id="GO:0006508">
    <property type="term" value="P:proteolysis"/>
    <property type="evidence" value="ECO:0007669"/>
    <property type="project" value="UniProtKB-KW"/>
</dbReference>
<organism evidence="7 8">
    <name type="scientific">Cohnella endophytica</name>
    <dbReference type="NCBI Taxonomy" id="2419778"/>
    <lineage>
        <taxon>Bacteria</taxon>
        <taxon>Bacillati</taxon>
        <taxon>Bacillota</taxon>
        <taxon>Bacilli</taxon>
        <taxon>Bacillales</taxon>
        <taxon>Paenibacillaceae</taxon>
        <taxon>Cohnella</taxon>
    </lineage>
</organism>
<feature type="active site" description="Charge relay system" evidence="5">
    <location>
        <position position="296"/>
    </location>
</feature>
<evidence type="ECO:0000256" key="3">
    <source>
        <dbReference type="ARBA" id="ARBA00022801"/>
    </source>
</evidence>
<dbReference type="PROSITE" id="PS00136">
    <property type="entry name" value="SUBTILASE_ASP"/>
    <property type="match status" value="1"/>
</dbReference>
<dbReference type="AlphaFoldDB" id="A0A494X9W6"/>
<keyword evidence="8" id="KW-1185">Reference proteome</keyword>
<dbReference type="Pfam" id="PF00082">
    <property type="entry name" value="Peptidase_S8"/>
    <property type="match status" value="1"/>
</dbReference>
<dbReference type="SUPFAM" id="SSF89260">
    <property type="entry name" value="Collagen-binding domain"/>
    <property type="match status" value="2"/>
</dbReference>
<dbReference type="PANTHER" id="PTHR43399:SF4">
    <property type="entry name" value="CELL WALL-ASSOCIATED PROTEASE"/>
    <property type="match status" value="1"/>
</dbReference>
<dbReference type="InterPro" id="IPR015500">
    <property type="entry name" value="Peptidase_S8_subtilisin-rel"/>
</dbReference>
<dbReference type="SUPFAM" id="SSF52743">
    <property type="entry name" value="Subtilisin-like"/>
    <property type="match status" value="1"/>
</dbReference>
<dbReference type="InterPro" id="IPR022398">
    <property type="entry name" value="Peptidase_S8_His-AS"/>
</dbReference>
<name>A0A494X9W6_9BACL</name>
<comment type="caution">
    <text evidence="7">The sequence shown here is derived from an EMBL/GenBank/DDBJ whole genome shotgun (WGS) entry which is preliminary data.</text>
</comment>
<evidence type="ECO:0000256" key="2">
    <source>
        <dbReference type="ARBA" id="ARBA00022670"/>
    </source>
</evidence>
<evidence type="ECO:0000313" key="8">
    <source>
        <dbReference type="Proteomes" id="UP000282076"/>
    </source>
</evidence>
<keyword evidence="4 5" id="KW-0720">Serine protease</keyword>
<protein>
    <recommendedName>
        <fullName evidence="6">Peptidase S8/S53 domain-containing protein</fullName>
    </recommendedName>
</protein>
<dbReference type="InterPro" id="IPR036852">
    <property type="entry name" value="Peptidase_S8/S53_dom_sf"/>
</dbReference>
<dbReference type="EMBL" id="RBZM01000011">
    <property type="protein sequence ID" value="RKP47290.1"/>
    <property type="molecule type" value="Genomic_DNA"/>
</dbReference>
<gene>
    <name evidence="7" type="ORF">D7Z26_23600</name>
</gene>
<dbReference type="OrthoDB" id="9798386at2"/>
<feature type="active site" description="Charge relay system" evidence="5">
    <location>
        <position position="138"/>
    </location>
</feature>
<dbReference type="Gene3D" id="2.60.120.380">
    <property type="match status" value="3"/>
</dbReference>
<evidence type="ECO:0000256" key="1">
    <source>
        <dbReference type="ARBA" id="ARBA00011073"/>
    </source>
</evidence>